<comment type="caution">
    <text evidence="2">The sequence shown here is derived from an EMBL/GenBank/DDBJ whole genome shotgun (WGS) entry which is preliminary data.</text>
</comment>
<keyword evidence="3" id="KW-1185">Reference proteome</keyword>
<sequence>MGSILEVIGVCVCSNIMLHITKSAMDPSEGDMNTMAAIILQIPYNDLDLTGANYTIVILRGNPCQCVAILRVPSSTFKFLCTELIQVKMEPVSKLLSMEEQLAIFLYITGHNNSNRLVQDRFQHSGQTISKVFRHILHLLVHLAGKFISSPPSNRVSGHITSNPKFSPFFNNCVGAIYGVHIPVPSNREELFNLRHSSLRNVIERTFGQQYDIVIACCVHVVCAQDTQEIYNDQ</sequence>
<gene>
    <name evidence="2" type="ORF">VP01_335g1</name>
</gene>
<accession>A0A0L6UXT0</accession>
<protein>
    <recommendedName>
        <fullName evidence="1">DUF8040 domain-containing protein</fullName>
    </recommendedName>
</protein>
<dbReference type="AlphaFoldDB" id="A0A0L6UXT0"/>
<dbReference type="OrthoDB" id="1681765at2759"/>
<reference evidence="2 3" key="1">
    <citation type="submission" date="2015-08" db="EMBL/GenBank/DDBJ databases">
        <title>Next Generation Sequencing and Analysis of the Genome of Puccinia sorghi L Schw, the Causal Agent of Maize Common Rust.</title>
        <authorList>
            <person name="Rochi L."/>
            <person name="Burguener G."/>
            <person name="Darino M."/>
            <person name="Turjanski A."/>
            <person name="Kreff E."/>
            <person name="Dieguez M.J."/>
            <person name="Sacco F."/>
        </authorList>
    </citation>
    <scope>NUCLEOTIDE SEQUENCE [LARGE SCALE GENOMIC DNA]</scope>
    <source>
        <strain evidence="2 3">RO10H11247</strain>
    </source>
</reference>
<dbReference type="Pfam" id="PF26138">
    <property type="entry name" value="DUF8040"/>
    <property type="match status" value="1"/>
</dbReference>
<organism evidence="2 3">
    <name type="scientific">Puccinia sorghi</name>
    <dbReference type="NCBI Taxonomy" id="27349"/>
    <lineage>
        <taxon>Eukaryota</taxon>
        <taxon>Fungi</taxon>
        <taxon>Dikarya</taxon>
        <taxon>Basidiomycota</taxon>
        <taxon>Pucciniomycotina</taxon>
        <taxon>Pucciniomycetes</taxon>
        <taxon>Pucciniales</taxon>
        <taxon>Pucciniaceae</taxon>
        <taxon>Puccinia</taxon>
    </lineage>
</organism>
<dbReference type="STRING" id="27349.A0A0L6UXT0"/>
<dbReference type="InterPro" id="IPR045249">
    <property type="entry name" value="HARBI1-like"/>
</dbReference>
<evidence type="ECO:0000259" key="1">
    <source>
        <dbReference type="Pfam" id="PF26138"/>
    </source>
</evidence>
<feature type="domain" description="DUF8040" evidence="1">
    <location>
        <begin position="48"/>
        <end position="141"/>
    </location>
</feature>
<name>A0A0L6UXT0_9BASI</name>
<dbReference type="InterPro" id="IPR058353">
    <property type="entry name" value="DUF8040"/>
</dbReference>
<proteinExistence type="predicted"/>
<dbReference type="PANTHER" id="PTHR22930">
    <property type="match status" value="1"/>
</dbReference>
<dbReference type="Proteomes" id="UP000037035">
    <property type="component" value="Unassembled WGS sequence"/>
</dbReference>
<evidence type="ECO:0000313" key="2">
    <source>
        <dbReference type="EMBL" id="KNZ53042.1"/>
    </source>
</evidence>
<dbReference type="VEuPathDB" id="FungiDB:VP01_335g1"/>
<evidence type="ECO:0000313" key="3">
    <source>
        <dbReference type="Proteomes" id="UP000037035"/>
    </source>
</evidence>
<dbReference type="PANTHER" id="PTHR22930:SF259">
    <property type="entry name" value="OS08G0106900 PROTEIN"/>
    <property type="match status" value="1"/>
</dbReference>
<dbReference type="EMBL" id="LAVV01008346">
    <property type="protein sequence ID" value="KNZ53042.1"/>
    <property type="molecule type" value="Genomic_DNA"/>
</dbReference>